<protein>
    <submittedName>
        <fullName evidence="1">Uncharacterized protein</fullName>
    </submittedName>
</protein>
<dbReference type="AlphaFoldDB" id="A0AA92LQF0"/>
<accession>A0AA92LQF0</accession>
<proteinExistence type="predicted"/>
<dbReference type="Proteomes" id="UP000596337">
    <property type="component" value="Plasmid pSLV18-213K"/>
</dbReference>
<sequence length="311" mass="36269">MTTFESSDRLSFNWSSHLIEEIQAHIGDLLRYYPKGHSAFRQVLAYFEHQQIIIPSYTTLQDLFSRAFVAEEKRLSAVITSIPASQTDELSALIHREYGITALNIIRSDQKDFQYTAVKEEVDKALRIKDLYTFAKAFIPSLKLSKNAVRYYADIAEQYAASRLRRLNKSQQMLHVLCFVYHRYQQIMDNLIVSFCYHTRSIMDAGKTYASMAHMEHSSNVVTDFPKLAKFLKWFPSRNSDMTQKELNDIAYSILPKEQFSALAEFLDGNSFDKKAALWEYRQVITHIFTLSQTHFYGGRFRILQGQQLYQ</sequence>
<dbReference type="EMBL" id="CP069194">
    <property type="protein sequence ID" value="QRG81469.1"/>
    <property type="molecule type" value="Genomic_DNA"/>
</dbReference>
<reference evidence="1 2" key="1">
    <citation type="submission" date="2021-01" db="EMBL/GenBank/DDBJ databases">
        <title>Characterization of a novel blaVMB-2- harboring plasmid in Vibrio diabolicus.</title>
        <authorList>
            <person name="Liu M."/>
        </authorList>
    </citation>
    <scope>NUCLEOTIDE SEQUENCE [LARGE SCALE GENOMIC DNA]</scope>
    <source>
        <strain evidence="1 2">SLV18</strain>
        <plasmid evidence="1 2">pSLV18-213K</plasmid>
    </source>
</reference>
<evidence type="ECO:0000313" key="1">
    <source>
        <dbReference type="EMBL" id="QRG81469.1"/>
    </source>
</evidence>
<dbReference type="RefSeq" id="WP_203346294.1">
    <property type="nucleotide sequence ID" value="NZ_CP069194.1"/>
</dbReference>
<evidence type="ECO:0000313" key="2">
    <source>
        <dbReference type="Proteomes" id="UP000596337"/>
    </source>
</evidence>
<keyword evidence="1" id="KW-0614">Plasmid</keyword>
<organism evidence="1 2">
    <name type="scientific">Vibrio diabolicus</name>
    <dbReference type="NCBI Taxonomy" id="50719"/>
    <lineage>
        <taxon>Bacteria</taxon>
        <taxon>Pseudomonadati</taxon>
        <taxon>Pseudomonadota</taxon>
        <taxon>Gammaproteobacteria</taxon>
        <taxon>Vibrionales</taxon>
        <taxon>Vibrionaceae</taxon>
        <taxon>Vibrio</taxon>
        <taxon>Vibrio diabolicus subgroup</taxon>
    </lineage>
</organism>
<geneLocation type="plasmid" evidence="1 2">
    <name>pSLV18-213K</name>
</geneLocation>
<gene>
    <name evidence="1" type="ORF">JOS67_00385</name>
</gene>
<name>A0AA92LQF0_9VIBR</name>